<keyword evidence="3" id="KW-1185">Reference proteome</keyword>
<evidence type="ECO:0000313" key="2">
    <source>
        <dbReference type="EMBL" id="KAK2724983.1"/>
    </source>
</evidence>
<feature type="compositionally biased region" description="Pro residues" evidence="1">
    <location>
        <begin position="89"/>
        <end position="98"/>
    </location>
</feature>
<protein>
    <submittedName>
        <fullName evidence="2">Uncharacterized protein</fullName>
    </submittedName>
</protein>
<dbReference type="Proteomes" id="UP001187531">
    <property type="component" value="Unassembled WGS sequence"/>
</dbReference>
<accession>A0AA88IBG7</accession>
<organism evidence="2 3">
    <name type="scientific">Artemia franciscana</name>
    <name type="common">Brine shrimp</name>
    <name type="synonym">Artemia sanfranciscana</name>
    <dbReference type="NCBI Taxonomy" id="6661"/>
    <lineage>
        <taxon>Eukaryota</taxon>
        <taxon>Metazoa</taxon>
        <taxon>Ecdysozoa</taxon>
        <taxon>Arthropoda</taxon>
        <taxon>Crustacea</taxon>
        <taxon>Branchiopoda</taxon>
        <taxon>Anostraca</taxon>
        <taxon>Artemiidae</taxon>
        <taxon>Artemia</taxon>
    </lineage>
</organism>
<dbReference type="Gene3D" id="3.90.1720.10">
    <property type="entry name" value="endopeptidase domain like (from Nostoc punctiforme)"/>
    <property type="match status" value="1"/>
</dbReference>
<feature type="compositionally biased region" description="Acidic residues" evidence="1">
    <location>
        <begin position="50"/>
        <end position="87"/>
    </location>
</feature>
<comment type="caution">
    <text evidence="2">The sequence shown here is derived from an EMBL/GenBank/DDBJ whole genome shotgun (WGS) entry which is preliminary data.</text>
</comment>
<dbReference type="EMBL" id="JAVRJZ010000003">
    <property type="protein sequence ID" value="KAK2724983.1"/>
    <property type="molecule type" value="Genomic_DNA"/>
</dbReference>
<evidence type="ECO:0000313" key="3">
    <source>
        <dbReference type="Proteomes" id="UP001187531"/>
    </source>
</evidence>
<gene>
    <name evidence="2" type="ORF">QYM36_001438</name>
</gene>
<name>A0AA88IBG7_ARTSF</name>
<feature type="region of interest" description="Disordered" evidence="1">
    <location>
        <begin position="50"/>
        <end position="100"/>
    </location>
</feature>
<reference evidence="2" key="1">
    <citation type="submission" date="2023-07" db="EMBL/GenBank/DDBJ databases">
        <title>Chromosome-level genome assembly of Artemia franciscana.</title>
        <authorList>
            <person name="Jo E."/>
        </authorList>
    </citation>
    <scope>NUCLEOTIDE SEQUENCE</scope>
    <source>
        <tissue evidence="2">Whole body</tissue>
    </source>
</reference>
<evidence type="ECO:0000256" key="1">
    <source>
        <dbReference type="SAM" id="MobiDB-lite"/>
    </source>
</evidence>
<dbReference type="AlphaFoldDB" id="A0AA88IBG7"/>
<proteinExistence type="predicted"/>
<sequence length="259" mass="30208">MPYPTCMGKRMSRNIIVRREVAVYFQNIDPPLCPEIVACFDDEEDVIEEVSDVDDEENEIEGAGDVDDLEDEEDVGDVDDVENEEENIPPAPERPPQRVPENYQSDWYYELTENTGNALRPEFKSYNLLARNCEHFVKWVAFGTKDSEQVKLKNDLGIILSLVLKPEKYIGVVVRRGSNTRWLLTLSLRYLDIHSKISAYTSYVRSYVEYATVIWSPYLKKDIDRIKRVQKRFLKGIQGLRNLPYEEALRRLTLHKLEI</sequence>